<sequence>MSEMREHQPDFVIISEEQLSKIGAEEGDYEWGRPKSSMFGLLELRKLLSKQGGLTEEDLRNHGVYKKGEAPARPKTLLGQMATGELREKIREEQLKKKSKPTE</sequence>
<evidence type="ECO:0000313" key="2">
    <source>
        <dbReference type="Proteomes" id="UP000176897"/>
    </source>
</evidence>
<dbReference type="AlphaFoldDB" id="A0A1F7UPD6"/>
<organism evidence="1 2">
    <name type="scientific">Candidatus Uhrbacteria bacterium RIFCSPLOWO2_01_FULL_47_24</name>
    <dbReference type="NCBI Taxonomy" id="1802401"/>
    <lineage>
        <taxon>Bacteria</taxon>
        <taxon>Candidatus Uhriibacteriota</taxon>
    </lineage>
</organism>
<dbReference type="Proteomes" id="UP000176897">
    <property type="component" value="Unassembled WGS sequence"/>
</dbReference>
<name>A0A1F7UPD6_9BACT</name>
<dbReference type="STRING" id="1802401.A3B21_01905"/>
<reference evidence="1 2" key="1">
    <citation type="journal article" date="2016" name="Nat. Commun.">
        <title>Thousands of microbial genomes shed light on interconnected biogeochemical processes in an aquifer system.</title>
        <authorList>
            <person name="Anantharaman K."/>
            <person name="Brown C.T."/>
            <person name="Hug L.A."/>
            <person name="Sharon I."/>
            <person name="Castelle C.J."/>
            <person name="Probst A.J."/>
            <person name="Thomas B.C."/>
            <person name="Singh A."/>
            <person name="Wilkins M.J."/>
            <person name="Karaoz U."/>
            <person name="Brodie E.L."/>
            <person name="Williams K.H."/>
            <person name="Hubbard S.S."/>
            <person name="Banfield J.F."/>
        </authorList>
    </citation>
    <scope>NUCLEOTIDE SEQUENCE [LARGE SCALE GENOMIC DNA]</scope>
</reference>
<protein>
    <submittedName>
        <fullName evidence="1">Uncharacterized protein</fullName>
    </submittedName>
</protein>
<accession>A0A1F7UPD6</accession>
<proteinExistence type="predicted"/>
<gene>
    <name evidence="1" type="ORF">A3B21_01905</name>
</gene>
<evidence type="ECO:0000313" key="1">
    <source>
        <dbReference type="EMBL" id="OGL80109.1"/>
    </source>
</evidence>
<dbReference type="EMBL" id="MGEJ01000014">
    <property type="protein sequence ID" value="OGL80109.1"/>
    <property type="molecule type" value="Genomic_DNA"/>
</dbReference>
<comment type="caution">
    <text evidence="1">The sequence shown here is derived from an EMBL/GenBank/DDBJ whole genome shotgun (WGS) entry which is preliminary data.</text>
</comment>